<dbReference type="Gene3D" id="1.10.287.130">
    <property type="match status" value="1"/>
</dbReference>
<feature type="domain" description="Histidine kinase" evidence="12">
    <location>
        <begin position="247"/>
        <end position="447"/>
    </location>
</feature>
<keyword evidence="8 11" id="KW-1133">Transmembrane helix</keyword>
<dbReference type="SUPFAM" id="SSF55874">
    <property type="entry name" value="ATPase domain of HSP90 chaperone/DNA topoisomerase II/histidine kinase"/>
    <property type="match status" value="1"/>
</dbReference>
<dbReference type="CDD" id="cd00082">
    <property type="entry name" value="HisKA"/>
    <property type="match status" value="1"/>
</dbReference>
<dbReference type="PRINTS" id="PR00344">
    <property type="entry name" value="BCTRLSENSOR"/>
</dbReference>
<evidence type="ECO:0000256" key="11">
    <source>
        <dbReference type="SAM" id="Phobius"/>
    </source>
</evidence>
<dbReference type="OrthoDB" id="9809329at2"/>
<dbReference type="InterPro" id="IPR004358">
    <property type="entry name" value="Sig_transdc_His_kin-like_C"/>
</dbReference>
<protein>
    <recommendedName>
        <fullName evidence="3">histidine kinase</fullName>
        <ecNumber evidence="3">2.7.13.3</ecNumber>
    </recommendedName>
</protein>
<dbReference type="Pfam" id="PF00512">
    <property type="entry name" value="HisKA"/>
    <property type="match status" value="1"/>
</dbReference>
<evidence type="ECO:0000256" key="5">
    <source>
        <dbReference type="ARBA" id="ARBA00022679"/>
    </source>
</evidence>
<keyword evidence="4" id="KW-0597">Phosphoprotein</keyword>
<dbReference type="PATRIC" id="fig|1293439.3.peg.3495"/>
<dbReference type="InterPro" id="IPR005467">
    <property type="entry name" value="His_kinase_dom"/>
</dbReference>
<reference evidence="13 14" key="1">
    <citation type="submission" date="2015-03" db="EMBL/GenBank/DDBJ databases">
        <authorList>
            <person name="Lepp D."/>
            <person name="Hassan Y.I."/>
            <person name="Li X.-Z."/>
            <person name="Zhou T."/>
        </authorList>
    </citation>
    <scope>NUCLEOTIDE SEQUENCE [LARGE SCALE GENOMIC DNA]</scope>
    <source>
        <strain evidence="13 14">E84</strain>
    </source>
</reference>
<dbReference type="PANTHER" id="PTHR45436:SF15">
    <property type="entry name" value="SENSOR HISTIDINE KINASE CUSS"/>
    <property type="match status" value="1"/>
</dbReference>
<dbReference type="EC" id="2.7.13.3" evidence="3"/>
<dbReference type="InterPro" id="IPR036890">
    <property type="entry name" value="HATPase_C_sf"/>
</dbReference>
<keyword evidence="5" id="KW-0808">Transferase</keyword>
<dbReference type="InterPro" id="IPR050428">
    <property type="entry name" value="TCS_sensor_his_kinase"/>
</dbReference>
<dbReference type="AlphaFoldDB" id="A0A0F5Q328"/>
<evidence type="ECO:0000256" key="7">
    <source>
        <dbReference type="ARBA" id="ARBA00022777"/>
    </source>
</evidence>
<dbReference type="InterPro" id="IPR003594">
    <property type="entry name" value="HATPase_dom"/>
</dbReference>
<dbReference type="Pfam" id="PF02518">
    <property type="entry name" value="HATPase_c"/>
    <property type="match status" value="1"/>
</dbReference>
<dbReference type="InterPro" id="IPR003661">
    <property type="entry name" value="HisK_dim/P_dom"/>
</dbReference>
<dbReference type="RefSeq" id="WP_046138933.1">
    <property type="nucleotide sequence ID" value="NZ_LANJ01000046.1"/>
</dbReference>
<evidence type="ECO:0000256" key="6">
    <source>
        <dbReference type="ARBA" id="ARBA00022692"/>
    </source>
</evidence>
<dbReference type="InterPro" id="IPR036097">
    <property type="entry name" value="HisK_dim/P_sf"/>
</dbReference>
<keyword evidence="7 13" id="KW-0418">Kinase</keyword>
<dbReference type="STRING" id="1293439.WH87_17140"/>
<accession>A0A0F5Q328</accession>
<dbReference type="GO" id="GO:0005886">
    <property type="term" value="C:plasma membrane"/>
    <property type="evidence" value="ECO:0007669"/>
    <property type="project" value="TreeGrafter"/>
</dbReference>
<name>A0A0F5Q328_9HYPH</name>
<evidence type="ECO:0000256" key="1">
    <source>
        <dbReference type="ARBA" id="ARBA00000085"/>
    </source>
</evidence>
<evidence type="ECO:0000313" key="14">
    <source>
        <dbReference type="Proteomes" id="UP000033411"/>
    </source>
</evidence>
<dbReference type="Proteomes" id="UP000033411">
    <property type="component" value="Unassembled WGS sequence"/>
</dbReference>
<evidence type="ECO:0000313" key="13">
    <source>
        <dbReference type="EMBL" id="KKC35307.1"/>
    </source>
</evidence>
<dbReference type="SUPFAM" id="SSF47384">
    <property type="entry name" value="Homodimeric domain of signal transducing histidine kinase"/>
    <property type="match status" value="1"/>
</dbReference>
<dbReference type="SMART" id="SM00387">
    <property type="entry name" value="HATPase_c"/>
    <property type="match status" value="1"/>
</dbReference>
<feature type="transmembrane region" description="Helical" evidence="11">
    <location>
        <begin position="12"/>
        <end position="37"/>
    </location>
</feature>
<dbReference type="Gene3D" id="3.30.565.10">
    <property type="entry name" value="Histidine kinase-like ATPase, C-terminal domain"/>
    <property type="match status" value="1"/>
</dbReference>
<evidence type="ECO:0000256" key="4">
    <source>
        <dbReference type="ARBA" id="ARBA00022553"/>
    </source>
</evidence>
<keyword evidence="10 11" id="KW-0472">Membrane</keyword>
<evidence type="ECO:0000259" key="12">
    <source>
        <dbReference type="PROSITE" id="PS50109"/>
    </source>
</evidence>
<evidence type="ECO:0000256" key="10">
    <source>
        <dbReference type="ARBA" id="ARBA00023136"/>
    </source>
</evidence>
<feature type="transmembrane region" description="Helical" evidence="11">
    <location>
        <begin position="160"/>
        <end position="185"/>
    </location>
</feature>
<dbReference type="EMBL" id="LANJ01000046">
    <property type="protein sequence ID" value="KKC35307.1"/>
    <property type="molecule type" value="Genomic_DNA"/>
</dbReference>
<proteinExistence type="predicted"/>
<evidence type="ECO:0000256" key="3">
    <source>
        <dbReference type="ARBA" id="ARBA00012438"/>
    </source>
</evidence>
<dbReference type="CDD" id="cd00075">
    <property type="entry name" value="HATPase"/>
    <property type="match status" value="1"/>
</dbReference>
<comment type="catalytic activity">
    <reaction evidence="1">
        <text>ATP + protein L-histidine = ADP + protein N-phospho-L-histidine.</text>
        <dbReference type="EC" id="2.7.13.3"/>
    </reaction>
</comment>
<evidence type="ECO:0000256" key="8">
    <source>
        <dbReference type="ARBA" id="ARBA00022989"/>
    </source>
</evidence>
<gene>
    <name evidence="13" type="ORF">WH87_17140</name>
</gene>
<keyword evidence="6 11" id="KW-0812">Transmembrane</keyword>
<evidence type="ECO:0000256" key="2">
    <source>
        <dbReference type="ARBA" id="ARBA00004141"/>
    </source>
</evidence>
<keyword evidence="14" id="KW-1185">Reference proteome</keyword>
<dbReference type="PROSITE" id="PS50109">
    <property type="entry name" value="HIS_KIN"/>
    <property type="match status" value="1"/>
</dbReference>
<dbReference type="PANTHER" id="PTHR45436">
    <property type="entry name" value="SENSOR HISTIDINE KINASE YKOH"/>
    <property type="match status" value="1"/>
</dbReference>
<comment type="subcellular location">
    <subcellularLocation>
        <location evidence="2">Membrane</location>
        <topology evidence="2">Multi-pass membrane protein</topology>
    </subcellularLocation>
</comment>
<evidence type="ECO:0000256" key="9">
    <source>
        <dbReference type="ARBA" id="ARBA00023012"/>
    </source>
</evidence>
<comment type="caution">
    <text evidence="13">The sequence shown here is derived from an EMBL/GenBank/DDBJ whole genome shotgun (WGS) entry which is preliminary data.</text>
</comment>
<keyword evidence="9" id="KW-0902">Two-component regulatory system</keyword>
<dbReference type="GO" id="GO:0000155">
    <property type="term" value="F:phosphorelay sensor kinase activity"/>
    <property type="evidence" value="ECO:0007669"/>
    <property type="project" value="InterPro"/>
</dbReference>
<organism evidence="13 14">
    <name type="scientific">Devosia epidermidihirudinis</name>
    <dbReference type="NCBI Taxonomy" id="1293439"/>
    <lineage>
        <taxon>Bacteria</taxon>
        <taxon>Pseudomonadati</taxon>
        <taxon>Pseudomonadota</taxon>
        <taxon>Alphaproteobacteria</taxon>
        <taxon>Hyphomicrobiales</taxon>
        <taxon>Devosiaceae</taxon>
        <taxon>Devosia</taxon>
    </lineage>
</organism>
<dbReference type="SMART" id="SM00388">
    <property type="entry name" value="HisKA"/>
    <property type="match status" value="1"/>
</dbReference>
<sequence length="447" mass="48116">MKPFPRNSLRLRLIWQLLAFQAGIVVLLAAALTALIMQSDLRGLLVDPQALDIPASAVRIVDGRLVLEDTAELKQLRASAPGLWFVIRTDDGLSLEDGPVPEAYSELSRKLSNVNHVDIRDFEAPYTLSTSGRRIAGPNGTFSVLAGGASSYPVSVTVMFLAYGLLGLVLVLIGLIALVTIPWIVSRGFKGLSAVAEEASGINIDQRGGRLAHTDVPSEVQPLVIAVNDALARLDKGYEQHRRFILDAAHELRTPITILQTRIESLPPGKLQARLLADAARIGALAEQLLDLQRLDRKEETFASVDLVAICEHVAAELAPLAIASGYQISLSSEDSLIFVRGSAGAIERAVINLVQNAIDHGGQNGTIDIEVTRNGTIEVTDDGPGIPEGERDQIFEPFYRVHPRERGAGLGLNLVREVMRHHGGQVTAFESPSGGAGFQLAFPAQK</sequence>